<dbReference type="PANTHER" id="PTHR10443">
    <property type="entry name" value="MICROSOMAL DIPEPTIDASE"/>
    <property type="match status" value="1"/>
</dbReference>
<dbReference type="PROSITE" id="PS51365">
    <property type="entry name" value="RENAL_DIPEPTIDASE_2"/>
    <property type="match status" value="1"/>
</dbReference>
<dbReference type="Gene3D" id="3.20.20.140">
    <property type="entry name" value="Metal-dependent hydrolases"/>
    <property type="match status" value="1"/>
</dbReference>
<gene>
    <name evidence="1" type="ORF">J2W36_001597</name>
</gene>
<protein>
    <submittedName>
        <fullName evidence="1">Microsomal dipeptidase-like Zn-dependent dipeptidase</fullName>
    </submittedName>
</protein>
<reference evidence="1 2" key="1">
    <citation type="submission" date="2023-07" db="EMBL/GenBank/DDBJ databases">
        <title>Sorghum-associated microbial communities from plants grown in Nebraska, USA.</title>
        <authorList>
            <person name="Schachtman D."/>
        </authorList>
    </citation>
    <scope>NUCLEOTIDE SEQUENCE [LARGE SCALE GENOMIC DNA]</scope>
    <source>
        <strain evidence="1 2">DS1607</strain>
    </source>
</reference>
<dbReference type="Proteomes" id="UP001226867">
    <property type="component" value="Unassembled WGS sequence"/>
</dbReference>
<sequence length="229" mass="24631">MTARSNMPGAILAVEGSDFLEGRIEHLQTAYDRGIRHWQLVHYRADNALGDIQTEHPLYGGATPFGLDVVRRCNQLGLVLHVAHATLPTVKQVAQVSTTPLVLSHTGFSTGVLKPETRWIGVDHARHVADTGGVVGIWANGHSFDTLADYANGLARLVETIGIDHVGIGTDMEAMHPPTMTSCADWSELIGHLLTHFCAAEVAKIAGGNYLRIFDQVTRPKGGAARSAT</sequence>
<dbReference type="InterPro" id="IPR008257">
    <property type="entry name" value="Pept_M19"/>
</dbReference>
<name>A0ABT9S4R8_9BURK</name>
<dbReference type="RefSeq" id="WP_307689170.1">
    <property type="nucleotide sequence ID" value="NZ_JAUSRO010000004.1"/>
</dbReference>
<evidence type="ECO:0000313" key="1">
    <source>
        <dbReference type="EMBL" id="MDP9899352.1"/>
    </source>
</evidence>
<accession>A0ABT9S4R8</accession>
<dbReference type="EMBL" id="JAUSRO010000004">
    <property type="protein sequence ID" value="MDP9899352.1"/>
    <property type="molecule type" value="Genomic_DNA"/>
</dbReference>
<keyword evidence="2" id="KW-1185">Reference proteome</keyword>
<dbReference type="Pfam" id="PF01244">
    <property type="entry name" value="Peptidase_M19"/>
    <property type="match status" value="1"/>
</dbReference>
<dbReference type="SUPFAM" id="SSF51556">
    <property type="entry name" value="Metallo-dependent hydrolases"/>
    <property type="match status" value="1"/>
</dbReference>
<organism evidence="1 2">
    <name type="scientific">Variovorax ginsengisoli</name>
    <dbReference type="NCBI Taxonomy" id="363844"/>
    <lineage>
        <taxon>Bacteria</taxon>
        <taxon>Pseudomonadati</taxon>
        <taxon>Pseudomonadota</taxon>
        <taxon>Betaproteobacteria</taxon>
        <taxon>Burkholderiales</taxon>
        <taxon>Comamonadaceae</taxon>
        <taxon>Variovorax</taxon>
    </lineage>
</organism>
<proteinExistence type="predicted"/>
<comment type="caution">
    <text evidence="1">The sequence shown here is derived from an EMBL/GenBank/DDBJ whole genome shotgun (WGS) entry which is preliminary data.</text>
</comment>
<dbReference type="InterPro" id="IPR032466">
    <property type="entry name" value="Metal_Hydrolase"/>
</dbReference>
<dbReference type="PANTHER" id="PTHR10443:SF12">
    <property type="entry name" value="DIPEPTIDASE"/>
    <property type="match status" value="1"/>
</dbReference>
<evidence type="ECO:0000313" key="2">
    <source>
        <dbReference type="Proteomes" id="UP001226867"/>
    </source>
</evidence>